<reference evidence="1" key="1">
    <citation type="journal article" date="2020" name="Ecol. Evol.">
        <title>Genome structure and content of the rice root-knot nematode (Meloidogyne graminicola).</title>
        <authorList>
            <person name="Phan N.T."/>
            <person name="Danchin E.G.J."/>
            <person name="Klopp C."/>
            <person name="Perfus-Barbeoch L."/>
            <person name="Kozlowski D.K."/>
            <person name="Koutsovoulos G.D."/>
            <person name="Lopez-Roques C."/>
            <person name="Bouchez O."/>
            <person name="Zahm M."/>
            <person name="Besnard G."/>
            <person name="Bellafiore S."/>
        </authorList>
    </citation>
    <scope>NUCLEOTIDE SEQUENCE</scope>
    <source>
        <strain evidence="1">VN-18</strain>
    </source>
</reference>
<dbReference type="AlphaFoldDB" id="A0A8S9ZM10"/>
<dbReference type="Gene3D" id="3.10.310.50">
    <property type="match status" value="1"/>
</dbReference>
<accession>A0A8S9ZM10</accession>
<keyword evidence="2" id="KW-1185">Reference proteome</keyword>
<comment type="caution">
    <text evidence="1">The sequence shown here is derived from an EMBL/GenBank/DDBJ whole genome shotgun (WGS) entry which is preliminary data.</text>
</comment>
<proteinExistence type="predicted"/>
<protein>
    <submittedName>
        <fullName evidence="1">Uncharacterized protein</fullName>
    </submittedName>
</protein>
<dbReference type="Proteomes" id="UP000605970">
    <property type="component" value="Unassembled WGS sequence"/>
</dbReference>
<dbReference type="EMBL" id="JABEBT010000056">
    <property type="protein sequence ID" value="KAF7634487.1"/>
    <property type="molecule type" value="Genomic_DNA"/>
</dbReference>
<evidence type="ECO:0000313" key="2">
    <source>
        <dbReference type="Proteomes" id="UP000605970"/>
    </source>
</evidence>
<gene>
    <name evidence="1" type="ORF">Mgra_00006058</name>
</gene>
<sequence>MFSSKQDSLLCDTLVLIVNSRSDRQVFTVAGRDAKLSQEVLQTAFHRSVGHFRLGNYAQGLEGMVEYIVSAYGSAHIVLTPAIGDGIVPTNTQTSSSLSSSSGSGHFNILQGVRQKSNINKLERIDLEEVPEEDRLWVRILLKALIQCGDDVNAITFHVKAIAEEAMDISLKLISNLRYNKIEEELQNTDKGLRVREKAWLNLKPYLENLYSKYKHQIPVNVDQCPERKATEIFMNFKRLKN</sequence>
<dbReference type="OrthoDB" id="5864217at2759"/>
<name>A0A8S9ZM10_9BILA</name>
<organism evidence="1 2">
    <name type="scientific">Meloidogyne graminicola</name>
    <dbReference type="NCBI Taxonomy" id="189291"/>
    <lineage>
        <taxon>Eukaryota</taxon>
        <taxon>Metazoa</taxon>
        <taxon>Ecdysozoa</taxon>
        <taxon>Nematoda</taxon>
        <taxon>Chromadorea</taxon>
        <taxon>Rhabditida</taxon>
        <taxon>Tylenchina</taxon>
        <taxon>Tylenchomorpha</taxon>
        <taxon>Tylenchoidea</taxon>
        <taxon>Meloidogynidae</taxon>
        <taxon>Meloidogyninae</taxon>
        <taxon>Meloidogyne</taxon>
    </lineage>
</organism>
<evidence type="ECO:0000313" key="1">
    <source>
        <dbReference type="EMBL" id="KAF7634487.1"/>
    </source>
</evidence>